<organism evidence="11 12">
    <name type="scientific">Acidaminobacter hydrogenoformans DSM 2784</name>
    <dbReference type="NCBI Taxonomy" id="1120920"/>
    <lineage>
        <taxon>Bacteria</taxon>
        <taxon>Bacillati</taxon>
        <taxon>Bacillota</taxon>
        <taxon>Clostridia</taxon>
        <taxon>Peptostreptococcales</taxon>
        <taxon>Acidaminobacteraceae</taxon>
        <taxon>Acidaminobacter</taxon>
    </lineage>
</organism>
<evidence type="ECO:0000313" key="12">
    <source>
        <dbReference type="Proteomes" id="UP000199208"/>
    </source>
</evidence>
<dbReference type="AlphaFoldDB" id="A0A1G5S5U2"/>
<sequence>MGELILQAKNLKTYLYLASGVVKAVDGVSFDLKRGMTLGIVGESGSGKSMTASSIMRLLPKNTGKIVEGEILFDGRNVLTLSKKELLEYRGKEVSLISQDPMTSLDPVFKVGYQMVEMIRAHRNVTVEEARAISIDSLKKVGIPNPESRMDSYPYELSGGMCQRVIIAMAISAQPKLVIADEPTTALDVTVQAQVLNLLKEMQRNLNTSIMLITHNLGIVWEMCDEVMVMYAGKTVEHTTARKLYAEALHPYTWGLLDSMPKLSQDSKTELITIPGTPPDLRLTGGCCNFYNRCPYALQVCSERVPELIEVNPGHFVACHRQSKDSTLERVGVKINA</sequence>
<dbReference type="PANTHER" id="PTHR43297:SF14">
    <property type="entry name" value="ATPASE AAA-TYPE CORE DOMAIN-CONTAINING PROTEIN"/>
    <property type="match status" value="1"/>
</dbReference>
<comment type="similarity">
    <text evidence="2">Belongs to the ABC transporter superfamily.</text>
</comment>
<dbReference type="RefSeq" id="WP_092592205.1">
    <property type="nucleotide sequence ID" value="NZ_FMWL01000016.1"/>
</dbReference>
<dbReference type="Gene3D" id="3.40.50.300">
    <property type="entry name" value="P-loop containing nucleotide triphosphate hydrolases"/>
    <property type="match status" value="1"/>
</dbReference>
<dbReference type="InterPro" id="IPR050388">
    <property type="entry name" value="ABC_Ni/Peptide_Import"/>
</dbReference>
<evidence type="ECO:0000256" key="5">
    <source>
        <dbReference type="ARBA" id="ARBA00022519"/>
    </source>
</evidence>
<dbReference type="Pfam" id="PF08352">
    <property type="entry name" value="oligo_HPY"/>
    <property type="match status" value="1"/>
</dbReference>
<dbReference type="SUPFAM" id="SSF52540">
    <property type="entry name" value="P-loop containing nucleoside triphosphate hydrolases"/>
    <property type="match status" value="1"/>
</dbReference>
<dbReference type="NCBIfam" id="TIGR01727">
    <property type="entry name" value="oligo_HPY"/>
    <property type="match status" value="1"/>
</dbReference>
<dbReference type="InterPro" id="IPR017871">
    <property type="entry name" value="ABC_transporter-like_CS"/>
</dbReference>
<dbReference type="GO" id="GO:0005886">
    <property type="term" value="C:plasma membrane"/>
    <property type="evidence" value="ECO:0007669"/>
    <property type="project" value="UniProtKB-SubCell"/>
</dbReference>
<feature type="domain" description="ABC transporter" evidence="10">
    <location>
        <begin position="6"/>
        <end position="257"/>
    </location>
</feature>
<keyword evidence="12" id="KW-1185">Reference proteome</keyword>
<dbReference type="PANTHER" id="PTHR43297">
    <property type="entry name" value="OLIGOPEPTIDE TRANSPORT ATP-BINDING PROTEIN APPD"/>
    <property type="match status" value="1"/>
</dbReference>
<evidence type="ECO:0000256" key="3">
    <source>
        <dbReference type="ARBA" id="ARBA00022448"/>
    </source>
</evidence>
<protein>
    <submittedName>
        <fullName evidence="11">Oligopeptide transport system ATP-binding protein</fullName>
    </submittedName>
</protein>
<dbReference type="EMBL" id="FMWL01000016">
    <property type="protein sequence ID" value="SCZ81101.1"/>
    <property type="molecule type" value="Genomic_DNA"/>
</dbReference>
<dbReference type="SMART" id="SM00382">
    <property type="entry name" value="AAA"/>
    <property type="match status" value="1"/>
</dbReference>
<dbReference type="InterPro" id="IPR027417">
    <property type="entry name" value="P-loop_NTPase"/>
</dbReference>
<dbReference type="OrthoDB" id="9806285at2"/>
<keyword evidence="9" id="KW-0472">Membrane</keyword>
<evidence type="ECO:0000256" key="7">
    <source>
        <dbReference type="ARBA" id="ARBA00022840"/>
    </source>
</evidence>
<evidence type="ECO:0000256" key="2">
    <source>
        <dbReference type="ARBA" id="ARBA00005417"/>
    </source>
</evidence>
<evidence type="ECO:0000313" key="11">
    <source>
        <dbReference type="EMBL" id="SCZ81101.1"/>
    </source>
</evidence>
<dbReference type="InterPro" id="IPR013563">
    <property type="entry name" value="Oligopep_ABC_C"/>
</dbReference>
<accession>A0A1G5S5U2</accession>
<reference evidence="11 12" key="1">
    <citation type="submission" date="2016-10" db="EMBL/GenBank/DDBJ databases">
        <authorList>
            <person name="de Groot N.N."/>
        </authorList>
    </citation>
    <scope>NUCLEOTIDE SEQUENCE [LARGE SCALE GENOMIC DNA]</scope>
    <source>
        <strain evidence="11 12">DSM 2784</strain>
    </source>
</reference>
<keyword evidence="6" id="KW-0547">Nucleotide-binding</keyword>
<comment type="subcellular location">
    <subcellularLocation>
        <location evidence="1">Cell membrane</location>
        <topology evidence="1">Peripheral membrane protein</topology>
    </subcellularLocation>
</comment>
<keyword evidence="7 11" id="KW-0067">ATP-binding</keyword>
<evidence type="ECO:0000256" key="6">
    <source>
        <dbReference type="ARBA" id="ARBA00022741"/>
    </source>
</evidence>
<dbReference type="PROSITE" id="PS50893">
    <property type="entry name" value="ABC_TRANSPORTER_2"/>
    <property type="match status" value="1"/>
</dbReference>
<gene>
    <name evidence="11" type="ORF">SAMN03080599_02608</name>
</gene>
<dbReference type="Proteomes" id="UP000199208">
    <property type="component" value="Unassembled WGS sequence"/>
</dbReference>
<dbReference type="InterPro" id="IPR003439">
    <property type="entry name" value="ABC_transporter-like_ATP-bd"/>
</dbReference>
<dbReference type="PROSITE" id="PS00211">
    <property type="entry name" value="ABC_TRANSPORTER_1"/>
    <property type="match status" value="1"/>
</dbReference>
<dbReference type="GO" id="GO:0005524">
    <property type="term" value="F:ATP binding"/>
    <property type="evidence" value="ECO:0007669"/>
    <property type="project" value="UniProtKB-KW"/>
</dbReference>
<evidence type="ECO:0000256" key="9">
    <source>
        <dbReference type="ARBA" id="ARBA00023136"/>
    </source>
</evidence>
<dbReference type="CDD" id="cd03257">
    <property type="entry name" value="ABC_NikE_OppD_transporters"/>
    <property type="match status" value="1"/>
</dbReference>
<evidence type="ECO:0000256" key="4">
    <source>
        <dbReference type="ARBA" id="ARBA00022475"/>
    </source>
</evidence>
<keyword evidence="4" id="KW-1003">Cell membrane</keyword>
<evidence type="ECO:0000256" key="1">
    <source>
        <dbReference type="ARBA" id="ARBA00004202"/>
    </source>
</evidence>
<evidence type="ECO:0000256" key="8">
    <source>
        <dbReference type="ARBA" id="ARBA00022967"/>
    </source>
</evidence>
<dbReference type="FunFam" id="3.40.50.300:FF:000016">
    <property type="entry name" value="Oligopeptide ABC transporter ATP-binding component"/>
    <property type="match status" value="1"/>
</dbReference>
<evidence type="ECO:0000259" key="10">
    <source>
        <dbReference type="PROSITE" id="PS50893"/>
    </source>
</evidence>
<proteinExistence type="inferred from homology"/>
<dbReference type="STRING" id="1120920.SAMN03080599_02608"/>
<dbReference type="GO" id="GO:0016887">
    <property type="term" value="F:ATP hydrolysis activity"/>
    <property type="evidence" value="ECO:0007669"/>
    <property type="project" value="InterPro"/>
</dbReference>
<name>A0A1G5S5U2_9FIRM</name>
<keyword evidence="5" id="KW-0997">Cell inner membrane</keyword>
<dbReference type="InterPro" id="IPR003593">
    <property type="entry name" value="AAA+_ATPase"/>
</dbReference>
<dbReference type="Pfam" id="PF00005">
    <property type="entry name" value="ABC_tran"/>
    <property type="match status" value="1"/>
</dbReference>
<keyword evidence="8" id="KW-1278">Translocase</keyword>
<dbReference type="GO" id="GO:0015833">
    <property type="term" value="P:peptide transport"/>
    <property type="evidence" value="ECO:0007669"/>
    <property type="project" value="InterPro"/>
</dbReference>
<keyword evidence="3" id="KW-0813">Transport</keyword>